<protein>
    <submittedName>
        <fullName evidence="2">Unnamed product</fullName>
    </submittedName>
</protein>
<dbReference type="AlphaFoldDB" id="A0A090M8Z3"/>
<organism evidence="2 3">
    <name type="scientific">Ostreococcus tauri</name>
    <name type="common">Marine green alga</name>
    <dbReference type="NCBI Taxonomy" id="70448"/>
    <lineage>
        <taxon>Eukaryota</taxon>
        <taxon>Viridiplantae</taxon>
        <taxon>Chlorophyta</taxon>
        <taxon>Mamiellophyceae</taxon>
        <taxon>Mamiellales</taxon>
        <taxon>Bathycoccaceae</taxon>
        <taxon>Ostreococcus</taxon>
    </lineage>
</organism>
<comment type="caution">
    <text evidence="2">The sequence shown here is derived from an EMBL/GenBank/DDBJ whole genome shotgun (WGS) entry which is preliminary data.</text>
</comment>
<reference evidence="3" key="1">
    <citation type="journal article" date="2006" name="Proc. Natl. Acad. Sci. U.S.A.">
        <title>Genome analysis of the smallest free-living eukaryote Ostreococcus tauri unveils many unique features.</title>
        <authorList>
            <person name="Derelle E."/>
            <person name="Ferraz C."/>
            <person name="Rombauts S."/>
            <person name="Rouze P."/>
            <person name="Worden A.Z."/>
            <person name="Robbens S."/>
            <person name="Partensky F."/>
            <person name="Degroeve S."/>
            <person name="Echeynie S."/>
            <person name="Cooke R."/>
            <person name="Saeys Y."/>
            <person name="Wuyts J."/>
            <person name="Jabbari K."/>
            <person name="Bowler C."/>
            <person name="Panaud O."/>
            <person name="Piegu B."/>
            <person name="Ball S.G."/>
            <person name="Ral J.-P."/>
            <person name="Bouget F.-Y."/>
            <person name="Piganeau G."/>
            <person name="De Baets B."/>
            <person name="Picard A."/>
            <person name="Delseny M."/>
            <person name="Demaille J."/>
            <person name="Van de Peer Y."/>
            <person name="Moreau H."/>
        </authorList>
    </citation>
    <scope>NUCLEOTIDE SEQUENCE [LARGE SCALE GENOMIC DNA]</scope>
    <source>
        <strain evidence="3">OTTH 0595 / CCAP 157/2 / RCC745</strain>
    </source>
</reference>
<evidence type="ECO:0000256" key="1">
    <source>
        <dbReference type="SAM" id="MobiDB-lite"/>
    </source>
</evidence>
<feature type="compositionally biased region" description="Acidic residues" evidence="1">
    <location>
        <begin position="103"/>
        <end position="119"/>
    </location>
</feature>
<dbReference type="GeneID" id="34946150"/>
<reference evidence="2 3" key="2">
    <citation type="journal article" date="2014" name="BMC Genomics">
        <title>An improved genome of the model marine alga Ostreococcus tauri unfolds by assessing Illumina de novo assemblies.</title>
        <authorList>
            <person name="Blanc-Mathieu R."/>
            <person name="Verhelst B."/>
            <person name="Derelle E."/>
            <person name="Rombauts S."/>
            <person name="Bouget F.Y."/>
            <person name="Carre I."/>
            <person name="Chateau A."/>
            <person name="Eyre-Walker A."/>
            <person name="Grimsley N."/>
            <person name="Moreau H."/>
            <person name="Piegu B."/>
            <person name="Rivals E."/>
            <person name="Schackwitz W."/>
            <person name="Van de Peer Y."/>
            <person name="Piganeau G."/>
        </authorList>
    </citation>
    <scope>NUCLEOTIDE SEQUENCE [LARGE SCALE GENOMIC DNA]</scope>
    <source>
        <strain evidence="3">OTTH 0595 / CCAP 157/2 / RCC745</strain>
    </source>
</reference>
<dbReference type="EMBL" id="CAID01000009">
    <property type="protein sequence ID" value="CEF99177.1"/>
    <property type="molecule type" value="Genomic_DNA"/>
</dbReference>
<evidence type="ECO:0000313" key="3">
    <source>
        <dbReference type="Proteomes" id="UP000009170"/>
    </source>
</evidence>
<evidence type="ECO:0000313" key="2">
    <source>
        <dbReference type="EMBL" id="CEF99177.1"/>
    </source>
</evidence>
<dbReference type="RefSeq" id="XP_022839687.1">
    <property type="nucleotide sequence ID" value="XM_022983420.1"/>
</dbReference>
<proteinExistence type="predicted"/>
<dbReference type="KEGG" id="ota:OT_ostta09g03640"/>
<feature type="region of interest" description="Disordered" evidence="1">
    <location>
        <begin position="96"/>
        <end position="125"/>
    </location>
</feature>
<dbReference type="Proteomes" id="UP000009170">
    <property type="component" value="Unassembled WGS sequence"/>
</dbReference>
<gene>
    <name evidence="2" type="ORF">OT_ostta09g03640</name>
</gene>
<name>A0A090M8Z3_OSTTA</name>
<keyword evidence="3" id="KW-1185">Reference proteome</keyword>
<accession>A0A090M8Z3</accession>
<dbReference type="InParanoid" id="A0A090M8Z3"/>
<sequence length="125" mass="14403">MSWLALETCPRNDARYPECMAFAELKARSHLYDVLEELVEDADACEDEGRLRDHVKTNAKVDVKFENIQWESRARVECARRCLIILRRELVSALMNQSSSSEESNDENDDDDDDDDDDDATSRSI</sequence>